<dbReference type="AlphaFoldDB" id="A0A921HVB9"/>
<organism evidence="1 2">
    <name type="scientific">Mediterranea massiliensis</name>
    <dbReference type="NCBI Taxonomy" id="1841865"/>
    <lineage>
        <taxon>Bacteria</taxon>
        <taxon>Pseudomonadati</taxon>
        <taxon>Bacteroidota</taxon>
        <taxon>Bacteroidia</taxon>
        <taxon>Bacteroidales</taxon>
        <taxon>Bacteroidaceae</taxon>
        <taxon>Mediterranea</taxon>
    </lineage>
</organism>
<gene>
    <name evidence="1" type="ORF">K8W02_04210</name>
</gene>
<dbReference type="Proteomes" id="UP000717835">
    <property type="component" value="Unassembled WGS sequence"/>
</dbReference>
<dbReference type="RefSeq" id="WP_087247920.1">
    <property type="nucleotide sequence ID" value="NZ_DYVX01000036.1"/>
</dbReference>
<accession>A0A921HVB9</accession>
<reference evidence="1" key="1">
    <citation type="journal article" date="2021" name="PeerJ">
        <title>Extensive microbial diversity within the chicken gut microbiome revealed by metagenomics and culture.</title>
        <authorList>
            <person name="Gilroy R."/>
            <person name="Ravi A."/>
            <person name="Getino M."/>
            <person name="Pursley I."/>
            <person name="Horton D.L."/>
            <person name="Alikhan N.F."/>
            <person name="Baker D."/>
            <person name="Gharbi K."/>
            <person name="Hall N."/>
            <person name="Watson M."/>
            <person name="Adriaenssens E.M."/>
            <person name="Foster-Nyarko E."/>
            <person name="Jarju S."/>
            <person name="Secka A."/>
            <person name="Antonio M."/>
            <person name="Oren A."/>
            <person name="Chaudhuri R.R."/>
            <person name="La Ragione R."/>
            <person name="Hildebrand F."/>
            <person name="Pallen M.J."/>
        </authorList>
    </citation>
    <scope>NUCLEOTIDE SEQUENCE</scope>
    <source>
        <strain evidence="1">CHK55-1828</strain>
    </source>
</reference>
<sequence>METRGIITIEEKTVVLPDAEVWMTTGEIAGLFYVRGVSVEAAIRKLKKDGIADGGSCRRIRLQEAKGYTEIYGMETVIALSFRFDTGQAALFRKWLARTVACSKKEPTVLFLHHPHGAYC</sequence>
<proteinExistence type="predicted"/>
<evidence type="ECO:0000313" key="2">
    <source>
        <dbReference type="Proteomes" id="UP000717835"/>
    </source>
</evidence>
<dbReference type="EMBL" id="DYVX01000036">
    <property type="protein sequence ID" value="HJF91575.1"/>
    <property type="molecule type" value="Genomic_DNA"/>
</dbReference>
<reference evidence="1" key="2">
    <citation type="submission" date="2021-09" db="EMBL/GenBank/DDBJ databases">
        <authorList>
            <person name="Gilroy R."/>
        </authorList>
    </citation>
    <scope>NUCLEOTIDE SEQUENCE</scope>
    <source>
        <strain evidence="1">CHK55-1828</strain>
    </source>
</reference>
<comment type="caution">
    <text evidence="1">The sequence shown here is derived from an EMBL/GenBank/DDBJ whole genome shotgun (WGS) entry which is preliminary data.</text>
</comment>
<evidence type="ECO:0000313" key="1">
    <source>
        <dbReference type="EMBL" id="HJF91575.1"/>
    </source>
</evidence>
<name>A0A921HVB9_9BACT</name>
<protein>
    <submittedName>
        <fullName evidence="1">RhuM protein</fullName>
    </submittedName>
</protein>